<proteinExistence type="predicted"/>
<dbReference type="InterPro" id="IPR029058">
    <property type="entry name" value="AB_hydrolase_fold"/>
</dbReference>
<organism evidence="3">
    <name type="scientific">uncultured Thermomicrobiales bacterium</name>
    <dbReference type="NCBI Taxonomy" id="1645740"/>
    <lineage>
        <taxon>Bacteria</taxon>
        <taxon>Pseudomonadati</taxon>
        <taxon>Thermomicrobiota</taxon>
        <taxon>Thermomicrobia</taxon>
        <taxon>Thermomicrobiales</taxon>
        <taxon>environmental samples</taxon>
    </lineage>
</organism>
<dbReference type="InterPro" id="IPR022742">
    <property type="entry name" value="Hydrolase_4"/>
</dbReference>
<keyword evidence="1" id="KW-0472">Membrane</keyword>
<feature type="transmembrane region" description="Helical" evidence="1">
    <location>
        <begin position="15"/>
        <end position="36"/>
    </location>
</feature>
<keyword evidence="1" id="KW-1133">Transmembrane helix</keyword>
<dbReference type="SUPFAM" id="SSF53474">
    <property type="entry name" value="alpha/beta-Hydrolases"/>
    <property type="match status" value="1"/>
</dbReference>
<evidence type="ECO:0000256" key="1">
    <source>
        <dbReference type="SAM" id="Phobius"/>
    </source>
</evidence>
<accession>A0A6J4VQU4</accession>
<dbReference type="AlphaFoldDB" id="A0A6J4VQU4"/>
<name>A0A6J4VQU4_9BACT</name>
<dbReference type="InterPro" id="IPR052920">
    <property type="entry name" value="DNA-binding_regulatory"/>
</dbReference>
<gene>
    <name evidence="3" type="ORF">AVDCRST_MAG18-3348</name>
</gene>
<protein>
    <recommendedName>
        <fullName evidence="2">Serine aminopeptidase S33 domain-containing protein</fullName>
    </recommendedName>
</protein>
<dbReference type="EMBL" id="CADCWN010000249">
    <property type="protein sequence ID" value="CAA9582400.1"/>
    <property type="molecule type" value="Genomic_DNA"/>
</dbReference>
<feature type="domain" description="Serine aminopeptidase S33" evidence="2">
    <location>
        <begin position="79"/>
        <end position="182"/>
    </location>
</feature>
<dbReference type="Gene3D" id="3.40.50.1820">
    <property type="entry name" value="alpha/beta hydrolase"/>
    <property type="match status" value="1"/>
</dbReference>
<keyword evidence="1" id="KW-0812">Transmembrane</keyword>
<sequence length="319" mass="33794">MRAQRPNVRRSSRGAIIGAGGAALAGLTLAFSAYMAHKITSPRRIAPIAAREIEPWLEEITFRTTDGLTLHGWFLPHDRPRAALVIAHGYAMGRGELLDLARDLRALGYAVLLFDFRAHGASEGLRSTIGYREAGDVAAAARFLHEQPMLAGCAIGAVGLSMGAVAAIGAAVEEPLIAAVVVDSGYATLGAIAAGGLRLLFHLPAFPFAPLVIRFGEALTGDKIGAAGPIDLVGQIAPRPLLFIHGAVDRLIPLANARALHAAAGEPKALWIVPDTGHASAFHHARDEYLRRLDHFFSDAFAPMLREGKPTTARVAQAR</sequence>
<evidence type="ECO:0000313" key="3">
    <source>
        <dbReference type="EMBL" id="CAA9582400.1"/>
    </source>
</evidence>
<dbReference type="PANTHER" id="PTHR43358:SF4">
    <property type="entry name" value="ALPHA_BETA HYDROLASE FOLD-1 DOMAIN-CONTAINING PROTEIN"/>
    <property type="match status" value="1"/>
</dbReference>
<evidence type="ECO:0000259" key="2">
    <source>
        <dbReference type="Pfam" id="PF12146"/>
    </source>
</evidence>
<dbReference type="PANTHER" id="PTHR43358">
    <property type="entry name" value="ALPHA/BETA-HYDROLASE"/>
    <property type="match status" value="1"/>
</dbReference>
<reference evidence="3" key="1">
    <citation type="submission" date="2020-02" db="EMBL/GenBank/DDBJ databases">
        <authorList>
            <person name="Meier V. D."/>
        </authorList>
    </citation>
    <scope>NUCLEOTIDE SEQUENCE</scope>
    <source>
        <strain evidence="3">AVDCRST_MAG18</strain>
    </source>
</reference>
<dbReference type="Pfam" id="PF12146">
    <property type="entry name" value="Hydrolase_4"/>
    <property type="match status" value="1"/>
</dbReference>